<dbReference type="OrthoDB" id="5979581at2759"/>
<dbReference type="GO" id="GO:0005524">
    <property type="term" value="F:ATP binding"/>
    <property type="evidence" value="ECO:0007669"/>
    <property type="project" value="UniProtKB-KW"/>
</dbReference>
<dbReference type="PANTHER" id="PTHR45646:SF11">
    <property type="entry name" value="SERINE_THREONINE-PROTEIN KINASE DOA"/>
    <property type="match status" value="1"/>
</dbReference>
<dbReference type="InterPro" id="IPR011009">
    <property type="entry name" value="Kinase-like_dom_sf"/>
</dbReference>
<evidence type="ECO:0000256" key="2">
    <source>
        <dbReference type="ARBA" id="ARBA00022679"/>
    </source>
</evidence>
<name>A0A8K0L0D1_9PEZI</name>
<keyword evidence="4" id="KW-0418">Kinase</keyword>
<evidence type="ECO:0000256" key="3">
    <source>
        <dbReference type="ARBA" id="ARBA00022741"/>
    </source>
</evidence>
<dbReference type="PROSITE" id="PS50011">
    <property type="entry name" value="PROTEIN_KINASE_DOM"/>
    <property type="match status" value="1"/>
</dbReference>
<keyword evidence="5" id="KW-0067">ATP-binding</keyword>
<accession>A0A8K0L0D1</accession>
<dbReference type="GO" id="GO:0043484">
    <property type="term" value="P:regulation of RNA splicing"/>
    <property type="evidence" value="ECO:0007669"/>
    <property type="project" value="TreeGrafter"/>
</dbReference>
<keyword evidence="2" id="KW-0808">Transferase</keyword>
<comment type="caution">
    <text evidence="7">The sequence shown here is derived from an EMBL/GenBank/DDBJ whole genome shotgun (WGS) entry which is preliminary data.</text>
</comment>
<gene>
    <name evidence="7" type="ORF">KVT40_006510</name>
</gene>
<dbReference type="InterPro" id="IPR051175">
    <property type="entry name" value="CLK_kinases"/>
</dbReference>
<sequence length="449" mass="51232">MQYHAMGRSVLWHCNHAIRRICRAHSELQFLSSNVSNLHQRRRAFDLSVPSPPWLQRRDASSTSIPPFDGIVHELCEENRCQDSDLYYPIRIGDTYNSRYQVVAKLGYGSQATVWLCRDTAQSRYLALKAYMSAWARRSIRRELAVSKYLKSIEWDHPGKGMIRTVEDHFQIEHRGGIHDCLVFQPAGIRYTDYRNQMPSGVFPNLSLLQQTLRELLTALDFLHQAQVTHGDLSPNKLLMGVKDQVVFANLEATERENPAPRKYGLDRVIYSTCNMPLTEGTPVLNDLGQARIGPFHTGDDVMPDVNRAPEVILGAGWGPPIDMWSVGLMVWNLFEGKRLFHALNTTGQVDDESHIAEMVGLLGPPDELLERSPKCNEYWDRDCRWIASSPIPTQTLESREIRLTSPSAKRLLLDFTRRVLQWLPESRATAKELLVDPFITTRLGADDK</sequence>
<protein>
    <recommendedName>
        <fullName evidence="6">Protein kinase domain-containing protein</fullName>
    </recommendedName>
</protein>
<evidence type="ECO:0000256" key="1">
    <source>
        <dbReference type="ARBA" id="ARBA00022527"/>
    </source>
</evidence>
<evidence type="ECO:0000259" key="6">
    <source>
        <dbReference type="PROSITE" id="PS50011"/>
    </source>
</evidence>
<keyword evidence="8" id="KW-1185">Reference proteome</keyword>
<feature type="domain" description="Protein kinase" evidence="6">
    <location>
        <begin position="100"/>
        <end position="440"/>
    </location>
</feature>
<dbReference type="GO" id="GO:0004674">
    <property type="term" value="F:protein serine/threonine kinase activity"/>
    <property type="evidence" value="ECO:0007669"/>
    <property type="project" value="UniProtKB-KW"/>
</dbReference>
<evidence type="ECO:0000313" key="7">
    <source>
        <dbReference type="EMBL" id="KAG8626109.1"/>
    </source>
</evidence>
<dbReference type="Proteomes" id="UP000809789">
    <property type="component" value="Unassembled WGS sequence"/>
</dbReference>
<dbReference type="InterPro" id="IPR000719">
    <property type="entry name" value="Prot_kinase_dom"/>
</dbReference>
<evidence type="ECO:0000256" key="5">
    <source>
        <dbReference type="ARBA" id="ARBA00022840"/>
    </source>
</evidence>
<dbReference type="AlphaFoldDB" id="A0A8K0L0D1"/>
<keyword evidence="1" id="KW-0723">Serine/threonine-protein kinase</keyword>
<dbReference type="PANTHER" id="PTHR45646">
    <property type="entry name" value="SERINE/THREONINE-PROTEIN KINASE DOA-RELATED"/>
    <property type="match status" value="1"/>
</dbReference>
<proteinExistence type="predicted"/>
<dbReference type="Gene3D" id="1.10.510.10">
    <property type="entry name" value="Transferase(Phosphotransferase) domain 1"/>
    <property type="match status" value="1"/>
</dbReference>
<dbReference type="Gene3D" id="3.30.200.20">
    <property type="entry name" value="Phosphorylase Kinase, domain 1"/>
    <property type="match status" value="1"/>
</dbReference>
<evidence type="ECO:0000256" key="4">
    <source>
        <dbReference type="ARBA" id="ARBA00022777"/>
    </source>
</evidence>
<reference evidence="7" key="1">
    <citation type="submission" date="2021-07" db="EMBL/GenBank/DDBJ databases">
        <title>Elsinoe batatas strain:CRI-CJ2 Genome sequencing and assembly.</title>
        <authorList>
            <person name="Huang L."/>
        </authorList>
    </citation>
    <scope>NUCLEOTIDE SEQUENCE</scope>
    <source>
        <strain evidence="7">CRI-CJ2</strain>
    </source>
</reference>
<dbReference type="Pfam" id="PF00069">
    <property type="entry name" value="Pkinase"/>
    <property type="match status" value="1"/>
</dbReference>
<dbReference type="SMART" id="SM00220">
    <property type="entry name" value="S_TKc"/>
    <property type="match status" value="1"/>
</dbReference>
<dbReference type="EMBL" id="JAESVG020000007">
    <property type="protein sequence ID" value="KAG8626109.1"/>
    <property type="molecule type" value="Genomic_DNA"/>
</dbReference>
<dbReference type="SUPFAM" id="SSF56112">
    <property type="entry name" value="Protein kinase-like (PK-like)"/>
    <property type="match status" value="1"/>
</dbReference>
<evidence type="ECO:0000313" key="8">
    <source>
        <dbReference type="Proteomes" id="UP000809789"/>
    </source>
</evidence>
<keyword evidence="3" id="KW-0547">Nucleotide-binding</keyword>
<organism evidence="7 8">
    <name type="scientific">Elsinoe batatas</name>
    <dbReference type="NCBI Taxonomy" id="2601811"/>
    <lineage>
        <taxon>Eukaryota</taxon>
        <taxon>Fungi</taxon>
        <taxon>Dikarya</taxon>
        <taxon>Ascomycota</taxon>
        <taxon>Pezizomycotina</taxon>
        <taxon>Dothideomycetes</taxon>
        <taxon>Dothideomycetidae</taxon>
        <taxon>Myriangiales</taxon>
        <taxon>Elsinoaceae</taxon>
        <taxon>Elsinoe</taxon>
    </lineage>
</organism>
<dbReference type="GO" id="GO:0005634">
    <property type="term" value="C:nucleus"/>
    <property type="evidence" value="ECO:0007669"/>
    <property type="project" value="TreeGrafter"/>
</dbReference>